<keyword evidence="1" id="KW-0732">Signal</keyword>
<dbReference type="OrthoDB" id="214695at2"/>
<gene>
    <name evidence="2" type="ORF">Mal4_28520</name>
</gene>
<evidence type="ECO:0000256" key="1">
    <source>
        <dbReference type="SAM" id="SignalP"/>
    </source>
</evidence>
<reference evidence="2 3" key="1">
    <citation type="submission" date="2019-02" db="EMBL/GenBank/DDBJ databases">
        <title>Deep-cultivation of Planctomycetes and their phenomic and genomic characterization uncovers novel biology.</title>
        <authorList>
            <person name="Wiegand S."/>
            <person name="Jogler M."/>
            <person name="Boedeker C."/>
            <person name="Pinto D."/>
            <person name="Vollmers J."/>
            <person name="Rivas-Marin E."/>
            <person name="Kohn T."/>
            <person name="Peeters S.H."/>
            <person name="Heuer A."/>
            <person name="Rast P."/>
            <person name="Oberbeckmann S."/>
            <person name="Bunk B."/>
            <person name="Jeske O."/>
            <person name="Meyerdierks A."/>
            <person name="Storesund J.E."/>
            <person name="Kallscheuer N."/>
            <person name="Luecker S."/>
            <person name="Lage O.M."/>
            <person name="Pohl T."/>
            <person name="Merkel B.J."/>
            <person name="Hornburger P."/>
            <person name="Mueller R.-W."/>
            <person name="Bruemmer F."/>
            <person name="Labrenz M."/>
            <person name="Spormann A.M."/>
            <person name="Op den Camp H."/>
            <person name="Overmann J."/>
            <person name="Amann R."/>
            <person name="Jetten M.S.M."/>
            <person name="Mascher T."/>
            <person name="Medema M.H."/>
            <person name="Devos D.P."/>
            <person name="Kaster A.-K."/>
            <person name="Ovreas L."/>
            <person name="Rohde M."/>
            <person name="Galperin M.Y."/>
            <person name="Jogler C."/>
        </authorList>
    </citation>
    <scope>NUCLEOTIDE SEQUENCE [LARGE SCALE GENOMIC DNA]</scope>
    <source>
        <strain evidence="2 3">Mal4</strain>
    </source>
</reference>
<feature type="chain" id="PRO_5021730456" description="Beta-xylosidase C-terminal Concanavalin A-like domain-containing protein" evidence="1">
    <location>
        <begin position="24"/>
        <end position="226"/>
    </location>
</feature>
<dbReference type="KEGG" id="mri:Mal4_28520"/>
<proteinExistence type="predicted"/>
<sequence length="226" mass="25125" precursor="true">MKTVSTAAFGLLACLFLAADAHAEEVLFEDTFDDGLSPKWQLEGLDDDDWRIRDGGLELRVQPVTSLKAAPKLTVLLPIAAGDTVAGSVEVTLLDNFTEPDEQAALLLLDEEGIEFRVKKQRIDSNLMFAPGNYVFRGESGEEGDPQKYNVVFTPATDDAGPLRIIVRGDYAYSQVGPSGNGKYLNFFHSAIRRDSKQRGFGLTTMRGPDDEEHWVRFDNFRVVRH</sequence>
<organism evidence="2 3">
    <name type="scientific">Maioricimonas rarisocia</name>
    <dbReference type="NCBI Taxonomy" id="2528026"/>
    <lineage>
        <taxon>Bacteria</taxon>
        <taxon>Pseudomonadati</taxon>
        <taxon>Planctomycetota</taxon>
        <taxon>Planctomycetia</taxon>
        <taxon>Planctomycetales</taxon>
        <taxon>Planctomycetaceae</taxon>
        <taxon>Maioricimonas</taxon>
    </lineage>
</organism>
<dbReference type="EMBL" id="CP036275">
    <property type="protein sequence ID" value="QDU38523.1"/>
    <property type="molecule type" value="Genomic_DNA"/>
</dbReference>
<feature type="signal peptide" evidence="1">
    <location>
        <begin position="1"/>
        <end position="23"/>
    </location>
</feature>
<evidence type="ECO:0000313" key="3">
    <source>
        <dbReference type="Proteomes" id="UP000320496"/>
    </source>
</evidence>
<dbReference type="AlphaFoldDB" id="A0A517Z7R2"/>
<name>A0A517Z7R2_9PLAN</name>
<dbReference type="Proteomes" id="UP000320496">
    <property type="component" value="Chromosome"/>
</dbReference>
<protein>
    <recommendedName>
        <fullName evidence="4">Beta-xylosidase C-terminal Concanavalin A-like domain-containing protein</fullName>
    </recommendedName>
</protein>
<evidence type="ECO:0008006" key="4">
    <source>
        <dbReference type="Google" id="ProtNLM"/>
    </source>
</evidence>
<dbReference type="RefSeq" id="WP_145369796.1">
    <property type="nucleotide sequence ID" value="NZ_CP036275.1"/>
</dbReference>
<accession>A0A517Z7R2</accession>
<evidence type="ECO:0000313" key="2">
    <source>
        <dbReference type="EMBL" id="QDU38523.1"/>
    </source>
</evidence>
<keyword evidence="3" id="KW-1185">Reference proteome</keyword>